<organism evidence="1 2">
    <name type="scientific">Paramecium octaurelia</name>
    <dbReference type="NCBI Taxonomy" id="43137"/>
    <lineage>
        <taxon>Eukaryota</taxon>
        <taxon>Sar</taxon>
        <taxon>Alveolata</taxon>
        <taxon>Ciliophora</taxon>
        <taxon>Intramacronucleata</taxon>
        <taxon>Oligohymenophorea</taxon>
        <taxon>Peniculida</taxon>
        <taxon>Parameciidae</taxon>
        <taxon>Paramecium</taxon>
    </lineage>
</organism>
<accession>A0A8S1TCE1</accession>
<comment type="caution">
    <text evidence="1">The sequence shown here is derived from an EMBL/GenBank/DDBJ whole genome shotgun (WGS) entry which is preliminary data.</text>
</comment>
<sequence>MNMIAQVDRNHKLRFVHQLNESNDILGSIFLVQSQSQRKKLLIIEEKQFIHCKKRDLLLFNFQFILSSKSYHQRLNNICL</sequence>
<dbReference type="Proteomes" id="UP000683925">
    <property type="component" value="Unassembled WGS sequence"/>
</dbReference>
<proteinExistence type="predicted"/>
<evidence type="ECO:0000313" key="1">
    <source>
        <dbReference type="EMBL" id="CAD8148966.1"/>
    </source>
</evidence>
<evidence type="ECO:0000313" key="2">
    <source>
        <dbReference type="Proteomes" id="UP000683925"/>
    </source>
</evidence>
<name>A0A8S1TCE1_PAROT</name>
<keyword evidence="2" id="KW-1185">Reference proteome</keyword>
<dbReference type="AlphaFoldDB" id="A0A8S1TCE1"/>
<protein>
    <submittedName>
        <fullName evidence="1">Uncharacterized protein</fullName>
    </submittedName>
</protein>
<gene>
    <name evidence="1" type="ORF">POCTA_138.1.T0210389</name>
</gene>
<dbReference type="EMBL" id="CAJJDP010000021">
    <property type="protein sequence ID" value="CAD8148966.1"/>
    <property type="molecule type" value="Genomic_DNA"/>
</dbReference>
<reference evidence="1" key="1">
    <citation type="submission" date="2021-01" db="EMBL/GenBank/DDBJ databases">
        <authorList>
            <consortium name="Genoscope - CEA"/>
            <person name="William W."/>
        </authorList>
    </citation>
    <scope>NUCLEOTIDE SEQUENCE</scope>
</reference>